<sequence length="865" mass="94485">MSQPPPSTSAPRTDEPDPRNSLRHVLQADPPPAEASDMPTPVKPEAPPSQADEQDTVDEFRGKGKAPEDGPMYTSTTTTTRRNANGSVSSVYSGNKIRHLKKDDGVPLWRKDIQYDFLKAVFDDQKRVFHKVSDGTSGHTFADIYLDAMAKSSKCSKILKDKLLTERSAAINMAMVCLLVNVGRMNTTLNFFPEMRAQLRTYHSIPSLQAHQDPNAYKQLQDAPRLKSILKGATEDTQQPSTIEEIKATPVPRTNPVNLIFVLAQYAPKISEIHFFPPRDFFDLVMRSGLSSRSRARAFLWLMWYYLESNFSEHDALNNPFGEGMPGVSGDATNFLPIKTPCFDYLTPEEEALENVDTEEEKAYGEEKRKERAAILASDTAPVVTGPKRGVKKGFTNNPVFSVASDDGSLTPGREHHSPAPGSFMASGRSKPPLKALQADYGSDTDRTRSASPPSIAGYPTRITPHMRINNLLNDEAPSTPAASTPPAKGPGRGNWGPRNKGTPSTAASGRNAFKSALDASAALAGAGPHGFYLPLNGADPSINRKRPPTAHQMAVEQHRKKQVDYILDRKIRKQHEQATKKREYEGAIARTWKRLKMMPDGYDSEEEYYGAALAAAENGVVLDYPGPTRKPVLEAPKFAGLYPVQSRAEPDDCGEEMGHWARVFRQTGRRLDRWEGNGEPAVKKQRKDPDHDFEGSLDNSAGNSFDHQHPSALHRAPHDLVWVGEDAAAGGPTSGTTRGVGRGRGRRKKAPTASARGGRRQRQNGLQGEGRSNARAAVPPPIQPLMHDTEAAEAELDSQPGESSAVGVEDVDIEDHEGDADDDVEDEEMEEAGAEADVEGEMDEEAEGDDGGDGSSEDEDMEGA</sequence>
<feature type="compositionally biased region" description="Basic residues" evidence="1">
    <location>
        <begin position="742"/>
        <end position="751"/>
    </location>
</feature>
<dbReference type="PANTHER" id="PTHR37287">
    <property type="entry name" value="INO EIGHTY SUBUNIT 1"/>
    <property type="match status" value="1"/>
</dbReference>
<dbReference type="InterPro" id="IPR038014">
    <property type="entry name" value="Ies1"/>
</dbReference>
<organism evidence="2 3">
    <name type="scientific">Phyllosticta citrichinensis</name>
    <dbReference type="NCBI Taxonomy" id="1130410"/>
    <lineage>
        <taxon>Eukaryota</taxon>
        <taxon>Fungi</taxon>
        <taxon>Dikarya</taxon>
        <taxon>Ascomycota</taxon>
        <taxon>Pezizomycotina</taxon>
        <taxon>Dothideomycetes</taxon>
        <taxon>Dothideomycetes incertae sedis</taxon>
        <taxon>Botryosphaeriales</taxon>
        <taxon>Phyllostictaceae</taxon>
        <taxon>Phyllosticta</taxon>
    </lineage>
</organism>
<dbReference type="PANTHER" id="PTHR37287:SF1">
    <property type="entry name" value="INO EIGHTY SUBUNIT 1"/>
    <property type="match status" value="1"/>
</dbReference>
<feature type="compositionally biased region" description="Low complexity" evidence="1">
    <location>
        <begin position="731"/>
        <end position="740"/>
    </location>
</feature>
<feature type="region of interest" description="Disordered" evidence="1">
    <location>
        <begin position="539"/>
        <end position="562"/>
    </location>
</feature>
<feature type="compositionally biased region" description="Basic and acidic residues" evidence="1">
    <location>
        <begin position="58"/>
        <end position="68"/>
    </location>
</feature>
<feature type="compositionally biased region" description="Polar residues" evidence="1">
    <location>
        <begin position="81"/>
        <end position="90"/>
    </location>
</feature>
<keyword evidence="3" id="KW-1185">Reference proteome</keyword>
<feature type="region of interest" description="Disordered" evidence="1">
    <location>
        <begin position="1"/>
        <end position="90"/>
    </location>
</feature>
<feature type="region of interest" description="Disordered" evidence="1">
    <location>
        <begin position="386"/>
        <end position="510"/>
    </location>
</feature>
<feature type="region of interest" description="Disordered" evidence="1">
    <location>
        <begin position="672"/>
        <end position="712"/>
    </location>
</feature>
<proteinExistence type="predicted"/>
<comment type="caution">
    <text evidence="2">The sequence shown here is derived from an EMBL/GenBank/DDBJ whole genome shotgun (WGS) entry which is preliminary data.</text>
</comment>
<protein>
    <recommendedName>
        <fullName evidence="4">Ino eighty subunit 1</fullName>
    </recommendedName>
</protein>
<gene>
    <name evidence="2" type="ORF">IWX90DRAFT_13789</name>
</gene>
<name>A0ABR1Y6B5_9PEZI</name>
<dbReference type="Proteomes" id="UP001456524">
    <property type="component" value="Unassembled WGS sequence"/>
</dbReference>
<evidence type="ECO:0000256" key="1">
    <source>
        <dbReference type="SAM" id="MobiDB-lite"/>
    </source>
</evidence>
<evidence type="ECO:0000313" key="3">
    <source>
        <dbReference type="Proteomes" id="UP001456524"/>
    </source>
</evidence>
<dbReference type="EMBL" id="JBBWUH010000001">
    <property type="protein sequence ID" value="KAK8177298.1"/>
    <property type="molecule type" value="Genomic_DNA"/>
</dbReference>
<evidence type="ECO:0008006" key="4">
    <source>
        <dbReference type="Google" id="ProtNLM"/>
    </source>
</evidence>
<evidence type="ECO:0000313" key="2">
    <source>
        <dbReference type="EMBL" id="KAK8177298.1"/>
    </source>
</evidence>
<feature type="region of interest" description="Disordered" evidence="1">
    <location>
        <begin position="727"/>
        <end position="865"/>
    </location>
</feature>
<feature type="compositionally biased region" description="Low complexity" evidence="1">
    <location>
        <begin position="477"/>
        <end position="487"/>
    </location>
</feature>
<reference evidence="2 3" key="1">
    <citation type="journal article" date="2022" name="G3 (Bethesda)">
        <title>Enemy or ally: a genomic approach to elucidate the lifestyle of Phyllosticta citrichinaensis.</title>
        <authorList>
            <person name="Buijs V.A."/>
            <person name="Groenewald J.Z."/>
            <person name="Haridas S."/>
            <person name="LaButti K.M."/>
            <person name="Lipzen A."/>
            <person name="Martin F.M."/>
            <person name="Barry K."/>
            <person name="Grigoriev I.V."/>
            <person name="Crous P.W."/>
            <person name="Seidl M.F."/>
        </authorList>
    </citation>
    <scope>NUCLEOTIDE SEQUENCE [LARGE SCALE GENOMIC DNA]</scope>
    <source>
        <strain evidence="2 3">CBS 129764</strain>
    </source>
</reference>
<feature type="compositionally biased region" description="Acidic residues" evidence="1">
    <location>
        <begin position="810"/>
        <end position="865"/>
    </location>
</feature>
<accession>A0ABR1Y6B5</accession>